<evidence type="ECO:0000313" key="8">
    <source>
        <dbReference type="EMBL" id="TBN54007.1"/>
    </source>
</evidence>
<comment type="subcellular location">
    <subcellularLocation>
        <location evidence="1">Membrane</location>
    </subcellularLocation>
</comment>
<evidence type="ECO:0000259" key="7">
    <source>
        <dbReference type="SMART" id="SM00978"/>
    </source>
</evidence>
<comment type="similarity">
    <text evidence="2">Belongs to the Tim44 family.</text>
</comment>
<dbReference type="GO" id="GO:0016020">
    <property type="term" value="C:membrane"/>
    <property type="evidence" value="ECO:0007669"/>
    <property type="project" value="UniProtKB-SubCell"/>
</dbReference>
<dbReference type="Proteomes" id="UP000291613">
    <property type="component" value="Unassembled WGS sequence"/>
</dbReference>
<dbReference type="OrthoDB" id="9798618at2"/>
<dbReference type="Pfam" id="PF04280">
    <property type="entry name" value="Tim44"/>
    <property type="match status" value="1"/>
</dbReference>
<keyword evidence="3" id="KW-0809">Transit peptide</keyword>
<dbReference type="SMART" id="SM00978">
    <property type="entry name" value="Tim44"/>
    <property type="match status" value="1"/>
</dbReference>
<keyword evidence="6" id="KW-1133">Transmembrane helix</keyword>
<evidence type="ECO:0000256" key="6">
    <source>
        <dbReference type="SAM" id="Phobius"/>
    </source>
</evidence>
<dbReference type="InterPro" id="IPR007379">
    <property type="entry name" value="Tim44-like_dom"/>
</dbReference>
<dbReference type="PANTHER" id="PTHR10721:SF1">
    <property type="entry name" value="MITOCHONDRIAL IMPORT INNER MEMBRANE TRANSLOCASE SUBUNIT TIM44"/>
    <property type="match status" value="1"/>
</dbReference>
<evidence type="ECO:0000256" key="1">
    <source>
        <dbReference type="ARBA" id="ARBA00004370"/>
    </source>
</evidence>
<keyword evidence="4 6" id="KW-0472">Membrane</keyword>
<feature type="region of interest" description="Disordered" evidence="5">
    <location>
        <begin position="31"/>
        <end position="72"/>
    </location>
</feature>
<organism evidence="8 9">
    <name type="scientific">Hansschlegelia quercus</name>
    <dbReference type="NCBI Taxonomy" id="2528245"/>
    <lineage>
        <taxon>Bacteria</taxon>
        <taxon>Pseudomonadati</taxon>
        <taxon>Pseudomonadota</taxon>
        <taxon>Alphaproteobacteria</taxon>
        <taxon>Hyphomicrobiales</taxon>
        <taxon>Methylopilaceae</taxon>
        <taxon>Hansschlegelia</taxon>
    </lineage>
</organism>
<dbReference type="RefSeq" id="WP_131003277.1">
    <property type="nucleotide sequence ID" value="NZ_JBHSZR010000003.1"/>
</dbReference>
<evidence type="ECO:0000256" key="4">
    <source>
        <dbReference type="ARBA" id="ARBA00023136"/>
    </source>
</evidence>
<accession>A0A4Q9GQP0</accession>
<proteinExistence type="inferred from homology"/>
<comment type="caution">
    <text evidence="8">The sequence shown here is derived from an EMBL/GenBank/DDBJ whole genome shotgun (WGS) entry which is preliminary data.</text>
</comment>
<dbReference type="GO" id="GO:0030150">
    <property type="term" value="P:protein import into mitochondrial matrix"/>
    <property type="evidence" value="ECO:0007669"/>
    <property type="project" value="TreeGrafter"/>
</dbReference>
<keyword evidence="6" id="KW-0812">Transmembrane</keyword>
<reference evidence="8 9" key="1">
    <citation type="submission" date="2019-02" db="EMBL/GenBank/DDBJ databases">
        <title>Hansschlegelia quercus sp. nov., a novel methylotrophic bacterium from buds of oak (Quercus robur L.).</title>
        <authorList>
            <person name="Agafonova N.V."/>
            <person name="Kaparullina E.N."/>
            <person name="Grouzdev D.S."/>
            <person name="Doronina N.V."/>
        </authorList>
    </citation>
    <scope>NUCLEOTIDE SEQUENCE [LARGE SCALE GENOMIC DNA]</scope>
    <source>
        <strain evidence="8 9">Dub</strain>
    </source>
</reference>
<dbReference type="InterPro" id="IPR039544">
    <property type="entry name" value="Tim44-like"/>
</dbReference>
<dbReference type="InterPro" id="IPR032710">
    <property type="entry name" value="NTF2-like_dom_sf"/>
</dbReference>
<dbReference type="GO" id="GO:0051087">
    <property type="term" value="F:protein-folding chaperone binding"/>
    <property type="evidence" value="ECO:0007669"/>
    <property type="project" value="TreeGrafter"/>
</dbReference>
<dbReference type="PIRSF" id="PIRSF031890">
    <property type="entry name" value="UCP031890_transporter_Tim44"/>
    <property type="match status" value="1"/>
</dbReference>
<dbReference type="NCBIfam" id="NF033779">
    <property type="entry name" value="Tim44_TimA_adap"/>
    <property type="match status" value="1"/>
</dbReference>
<feature type="transmembrane region" description="Helical" evidence="6">
    <location>
        <begin position="6"/>
        <end position="23"/>
    </location>
</feature>
<dbReference type="SUPFAM" id="SSF54427">
    <property type="entry name" value="NTF2-like"/>
    <property type="match status" value="1"/>
</dbReference>
<protein>
    <submittedName>
        <fullName evidence="8">Tim44/TimA family putative adaptor protein</fullName>
    </submittedName>
</protein>
<dbReference type="InterPro" id="IPR016985">
    <property type="entry name" value="UCP031890_Tim44-rel"/>
</dbReference>
<dbReference type="PANTHER" id="PTHR10721">
    <property type="entry name" value="MITOCHONDRIAL IMPORT INNER MEMBRANE TRANSLOCASE SUBUNIT TIM44"/>
    <property type="match status" value="1"/>
</dbReference>
<evidence type="ECO:0000313" key="9">
    <source>
        <dbReference type="Proteomes" id="UP000291613"/>
    </source>
</evidence>
<dbReference type="EMBL" id="SIUB01000003">
    <property type="protein sequence ID" value="TBN54007.1"/>
    <property type="molecule type" value="Genomic_DNA"/>
</dbReference>
<evidence type="ECO:0000256" key="3">
    <source>
        <dbReference type="ARBA" id="ARBA00022946"/>
    </source>
</evidence>
<name>A0A4Q9GQP0_9HYPH</name>
<dbReference type="AlphaFoldDB" id="A0A4Q9GQP0"/>
<evidence type="ECO:0000256" key="2">
    <source>
        <dbReference type="ARBA" id="ARBA00009597"/>
    </source>
</evidence>
<gene>
    <name evidence="8" type="ORF">EYR15_07870</name>
</gene>
<dbReference type="Gene3D" id="3.10.450.240">
    <property type="match status" value="1"/>
</dbReference>
<keyword evidence="9" id="KW-1185">Reference proteome</keyword>
<feature type="domain" description="Tim44-like" evidence="7">
    <location>
        <begin position="88"/>
        <end position="234"/>
    </location>
</feature>
<sequence>MSDGFDIYTIIILVLAVFIFLRLRSVLGTRTGNERRPSDPLVGRPTPTPASDKVVPLPQRNSEPVPLDPDAEPAADRWAGVATADGEVARGLDQIAAAERGFDARGFVTGARSAYEMIVTAFATGDRKTLKPLLARDVFESFSAEIAARESRGETVESSFVSIDKSEITAAEVAGKNAQITMRFVSKLISVTRDKNGAVIDGDPTEIADLVDVWTFAREVNARDPNWRVIATSAI</sequence>
<evidence type="ECO:0000256" key="5">
    <source>
        <dbReference type="SAM" id="MobiDB-lite"/>
    </source>
</evidence>